<organism evidence="2 3">
    <name type="scientific">Cohnella hongkongensis</name>
    <dbReference type="NCBI Taxonomy" id="178337"/>
    <lineage>
        <taxon>Bacteria</taxon>
        <taxon>Bacillati</taxon>
        <taxon>Bacillota</taxon>
        <taxon>Bacilli</taxon>
        <taxon>Bacillales</taxon>
        <taxon>Paenibacillaceae</taxon>
        <taxon>Cohnella</taxon>
    </lineage>
</organism>
<reference evidence="3" key="1">
    <citation type="journal article" date="2019" name="Int. J. Syst. Evol. Microbiol.">
        <title>The Global Catalogue of Microorganisms (GCM) 10K type strain sequencing project: providing services to taxonomists for standard genome sequencing and annotation.</title>
        <authorList>
            <consortium name="The Broad Institute Genomics Platform"/>
            <consortium name="The Broad Institute Genome Sequencing Center for Infectious Disease"/>
            <person name="Wu L."/>
            <person name="Ma J."/>
        </authorList>
    </citation>
    <scope>NUCLEOTIDE SEQUENCE [LARGE SCALE GENOMIC DNA]</scope>
    <source>
        <strain evidence="3">CCUG 49571</strain>
    </source>
</reference>
<keyword evidence="1" id="KW-0472">Membrane</keyword>
<dbReference type="Proteomes" id="UP001596028">
    <property type="component" value="Unassembled WGS sequence"/>
</dbReference>
<dbReference type="EMBL" id="JBHSEP010000001">
    <property type="protein sequence ID" value="MFC4597070.1"/>
    <property type="molecule type" value="Genomic_DNA"/>
</dbReference>
<feature type="transmembrane region" description="Helical" evidence="1">
    <location>
        <begin position="31"/>
        <end position="48"/>
    </location>
</feature>
<dbReference type="Pfam" id="PF17259">
    <property type="entry name" value="DUF5325"/>
    <property type="match status" value="1"/>
</dbReference>
<keyword evidence="3" id="KW-1185">Reference proteome</keyword>
<evidence type="ECO:0000256" key="1">
    <source>
        <dbReference type="SAM" id="Phobius"/>
    </source>
</evidence>
<gene>
    <name evidence="2" type="ORF">ACFO3S_02360</name>
</gene>
<dbReference type="RefSeq" id="WP_378091818.1">
    <property type="nucleotide sequence ID" value="NZ_JBHSEP010000001.1"/>
</dbReference>
<dbReference type="InterPro" id="IPR035211">
    <property type="entry name" value="DUF5325"/>
</dbReference>
<accession>A0ABV9F7R8</accession>
<sequence>MSKTLSLLFAVLSVIFMLATAFSISYNGWLALLFGVVSIAVMGLGFVIKAKLRKKSA</sequence>
<evidence type="ECO:0000313" key="2">
    <source>
        <dbReference type="EMBL" id="MFC4597070.1"/>
    </source>
</evidence>
<comment type="caution">
    <text evidence="2">The sequence shown here is derived from an EMBL/GenBank/DDBJ whole genome shotgun (WGS) entry which is preliminary data.</text>
</comment>
<keyword evidence="1" id="KW-1133">Transmembrane helix</keyword>
<name>A0ABV9F7R8_9BACL</name>
<protein>
    <submittedName>
        <fullName evidence="2">DUF5325 family protein</fullName>
    </submittedName>
</protein>
<proteinExistence type="predicted"/>
<keyword evidence="1" id="KW-0812">Transmembrane</keyword>
<evidence type="ECO:0000313" key="3">
    <source>
        <dbReference type="Proteomes" id="UP001596028"/>
    </source>
</evidence>